<accession>A0AAW8CQG4</accession>
<dbReference type="RefSeq" id="WP_306878508.1">
    <property type="nucleotide sequence ID" value="NZ_JAUSRD010000001.1"/>
</dbReference>
<dbReference type="EMBL" id="JAUSRD010000001">
    <property type="protein sequence ID" value="MDP9891561.1"/>
    <property type="molecule type" value="Genomic_DNA"/>
</dbReference>
<evidence type="ECO:0000313" key="1">
    <source>
        <dbReference type="EMBL" id="MDP9891561.1"/>
    </source>
</evidence>
<dbReference type="AlphaFoldDB" id="A0AAW8CQG4"/>
<name>A0AAW8CQG4_9BURK</name>
<proteinExistence type="predicted"/>
<organism evidence="1 2">
    <name type="scientific">Variovorax boronicumulans</name>
    <dbReference type="NCBI Taxonomy" id="436515"/>
    <lineage>
        <taxon>Bacteria</taxon>
        <taxon>Pseudomonadati</taxon>
        <taxon>Pseudomonadota</taxon>
        <taxon>Betaproteobacteria</taxon>
        <taxon>Burkholderiales</taxon>
        <taxon>Comamonadaceae</taxon>
        <taxon>Variovorax</taxon>
    </lineage>
</organism>
<reference evidence="1" key="1">
    <citation type="submission" date="2023-07" db="EMBL/GenBank/DDBJ databases">
        <title>Sorghum-associated microbial communities from plants grown in Nebraska, USA.</title>
        <authorList>
            <person name="Schachtman D."/>
        </authorList>
    </citation>
    <scope>NUCLEOTIDE SEQUENCE</scope>
    <source>
        <strain evidence="1">DS3754</strain>
    </source>
</reference>
<evidence type="ECO:0008006" key="3">
    <source>
        <dbReference type="Google" id="ProtNLM"/>
    </source>
</evidence>
<evidence type="ECO:0000313" key="2">
    <source>
        <dbReference type="Proteomes" id="UP001242045"/>
    </source>
</evidence>
<protein>
    <recommendedName>
        <fullName evidence="3">Pentapeptide repeat-containing protein</fullName>
    </recommendedName>
</protein>
<comment type="caution">
    <text evidence="1">The sequence shown here is derived from an EMBL/GenBank/DDBJ whole genome shotgun (WGS) entry which is preliminary data.</text>
</comment>
<gene>
    <name evidence="1" type="ORF">J2W31_000657</name>
</gene>
<dbReference type="Proteomes" id="UP001242045">
    <property type="component" value="Unassembled WGS sequence"/>
</dbReference>
<sequence length="229" mass="25203">MKQISDTTIGGRSTSGFSDFSLARVTFDSCYVGLQSVPGELTPFTNLTLTDVSHVNCSIHTSRLERVSLDGLKRVGSSPFFIWGCVFNQVELRGKVSGLKINRAVGAGTMVTPTQQEAWDLATETYYEGVEWALDISNAKFPGGITFEALPGHKVKRNMETQVLVRRDKLNVVDWQKLDFGASGFDIALSWFLDGSQFDSVVLAARTASKHGMQDVAVLDMLRKQELAE</sequence>